<organism evidence="2 3">
    <name type="scientific">Chryseobacterium vrystaatense</name>
    <dbReference type="NCBI Taxonomy" id="307480"/>
    <lineage>
        <taxon>Bacteria</taxon>
        <taxon>Pseudomonadati</taxon>
        <taxon>Bacteroidota</taxon>
        <taxon>Flavobacteriia</taxon>
        <taxon>Flavobacteriales</taxon>
        <taxon>Weeksellaceae</taxon>
        <taxon>Chryseobacterium group</taxon>
        <taxon>Chryseobacterium</taxon>
    </lineage>
</organism>
<sequence>MKKEGDKLGVAMTISVIVLILLMCLKNEIGFLSREDRIFTEFADGVFFSIGDFLTYNVFVICAVLTILWIYSNISERLSKQADKTKA</sequence>
<dbReference type="Proteomes" id="UP000184108">
    <property type="component" value="Unassembled WGS sequence"/>
</dbReference>
<protein>
    <submittedName>
        <fullName evidence="2">Uncharacterized protein</fullName>
    </submittedName>
</protein>
<reference evidence="3" key="1">
    <citation type="submission" date="2016-11" db="EMBL/GenBank/DDBJ databases">
        <authorList>
            <person name="Varghese N."/>
            <person name="Submissions S."/>
        </authorList>
    </citation>
    <scope>NUCLEOTIDE SEQUENCE [LARGE SCALE GENOMIC DNA]</scope>
    <source>
        <strain evidence="3">YR203</strain>
    </source>
</reference>
<keyword evidence="1" id="KW-1133">Transmembrane helix</keyword>
<feature type="transmembrane region" description="Helical" evidence="1">
    <location>
        <begin position="53"/>
        <end position="71"/>
    </location>
</feature>
<proteinExistence type="predicted"/>
<name>A0A1M4ZNL4_9FLAO</name>
<keyword evidence="1" id="KW-0812">Transmembrane</keyword>
<feature type="transmembrane region" description="Helical" evidence="1">
    <location>
        <begin position="12"/>
        <end position="33"/>
    </location>
</feature>
<evidence type="ECO:0000256" key="1">
    <source>
        <dbReference type="SAM" id="Phobius"/>
    </source>
</evidence>
<evidence type="ECO:0000313" key="3">
    <source>
        <dbReference type="Proteomes" id="UP000184108"/>
    </source>
</evidence>
<gene>
    <name evidence="2" type="ORF">SAMN02787073_1648</name>
</gene>
<keyword evidence="1" id="KW-0472">Membrane</keyword>
<dbReference type="EMBL" id="FQVE01000002">
    <property type="protein sequence ID" value="SHF19392.1"/>
    <property type="molecule type" value="Genomic_DNA"/>
</dbReference>
<dbReference type="AlphaFoldDB" id="A0A1M4ZNL4"/>
<dbReference type="RefSeq" id="WP_073172594.1">
    <property type="nucleotide sequence ID" value="NZ_FQVE01000002.1"/>
</dbReference>
<accession>A0A1M4ZNL4</accession>
<evidence type="ECO:0000313" key="2">
    <source>
        <dbReference type="EMBL" id="SHF19392.1"/>
    </source>
</evidence>